<gene>
    <name evidence="1" type="ORF">DBV15_13006</name>
</gene>
<accession>A0A4S2KK41</accession>
<dbReference type="Proteomes" id="UP000310200">
    <property type="component" value="Unassembled WGS sequence"/>
</dbReference>
<sequence length="111" mass="12411">KSDRIVTKRGTRQVGALTSAERGSLVTLTCAVNAIGNFIPPMFIFPRLRYQEHFVRDGPTGSIGAGNASRWMQENYFLIFLKQFQKYTSAGASHKVLLLLNNHSSHIHPKP</sequence>
<keyword evidence="2" id="KW-1185">Reference proteome</keyword>
<proteinExistence type="predicted"/>
<dbReference type="EMBL" id="QBLH01002041">
    <property type="protein sequence ID" value="TGZ49993.1"/>
    <property type="molecule type" value="Genomic_DNA"/>
</dbReference>
<evidence type="ECO:0000313" key="1">
    <source>
        <dbReference type="EMBL" id="TGZ49993.1"/>
    </source>
</evidence>
<organism evidence="1 2">
    <name type="scientific">Temnothorax longispinosus</name>
    <dbReference type="NCBI Taxonomy" id="300112"/>
    <lineage>
        <taxon>Eukaryota</taxon>
        <taxon>Metazoa</taxon>
        <taxon>Ecdysozoa</taxon>
        <taxon>Arthropoda</taxon>
        <taxon>Hexapoda</taxon>
        <taxon>Insecta</taxon>
        <taxon>Pterygota</taxon>
        <taxon>Neoptera</taxon>
        <taxon>Endopterygota</taxon>
        <taxon>Hymenoptera</taxon>
        <taxon>Apocrita</taxon>
        <taxon>Aculeata</taxon>
        <taxon>Formicoidea</taxon>
        <taxon>Formicidae</taxon>
        <taxon>Myrmicinae</taxon>
        <taxon>Temnothorax</taxon>
    </lineage>
</organism>
<evidence type="ECO:0000313" key="2">
    <source>
        <dbReference type="Proteomes" id="UP000310200"/>
    </source>
</evidence>
<name>A0A4S2KK41_9HYME</name>
<dbReference type="AlphaFoldDB" id="A0A4S2KK41"/>
<comment type="caution">
    <text evidence="1">The sequence shown here is derived from an EMBL/GenBank/DDBJ whole genome shotgun (WGS) entry which is preliminary data.</text>
</comment>
<reference evidence="1 2" key="1">
    <citation type="journal article" date="2019" name="Philos. Trans. R. Soc. Lond., B, Biol. Sci.">
        <title>Ant behaviour and brain gene expression of defending hosts depend on the ecological success of the intruding social parasite.</title>
        <authorList>
            <person name="Kaur R."/>
            <person name="Stoldt M."/>
            <person name="Jongepier E."/>
            <person name="Feldmeyer B."/>
            <person name="Menzel F."/>
            <person name="Bornberg-Bauer E."/>
            <person name="Foitzik S."/>
        </authorList>
    </citation>
    <scope>NUCLEOTIDE SEQUENCE [LARGE SCALE GENOMIC DNA]</scope>
    <source>
        <tissue evidence="1">Whole body</tissue>
    </source>
</reference>
<protein>
    <submittedName>
        <fullName evidence="1">Tigger transposable element-derived protein 6-like protein</fullName>
    </submittedName>
</protein>
<dbReference type="STRING" id="300112.A0A4S2KK41"/>
<feature type="non-terminal residue" evidence="1">
    <location>
        <position position="1"/>
    </location>
</feature>